<dbReference type="Proteomes" id="UP001595799">
    <property type="component" value="Unassembled WGS sequence"/>
</dbReference>
<feature type="domain" description="NfeD-like C-terminal" evidence="7">
    <location>
        <begin position="354"/>
        <end position="409"/>
    </location>
</feature>
<accession>A0ABV8UJ30</accession>
<dbReference type="RefSeq" id="WP_382421521.1">
    <property type="nucleotide sequence ID" value="NZ_JBHSCW010000003.1"/>
</dbReference>
<dbReference type="Pfam" id="PF25145">
    <property type="entry name" value="NfeD1b_N"/>
    <property type="match status" value="1"/>
</dbReference>
<evidence type="ECO:0000256" key="2">
    <source>
        <dbReference type="ARBA" id="ARBA00022692"/>
    </source>
</evidence>
<dbReference type="PANTHER" id="PTHR33507:SF4">
    <property type="entry name" value="NODULATION COMPETITIVENESS PROTEIN NFED"/>
    <property type="match status" value="1"/>
</dbReference>
<evidence type="ECO:0000313" key="11">
    <source>
        <dbReference type="Proteomes" id="UP001595799"/>
    </source>
</evidence>
<name>A0ABV8UJ30_9PROT</name>
<dbReference type="InterPro" id="IPR029045">
    <property type="entry name" value="ClpP/crotonase-like_dom_sf"/>
</dbReference>
<proteinExistence type="predicted"/>
<dbReference type="PANTHER" id="PTHR33507">
    <property type="entry name" value="INNER MEMBRANE PROTEIN YBBJ"/>
    <property type="match status" value="1"/>
</dbReference>
<organism evidence="10 11">
    <name type="scientific">Fodinicurvata halophila</name>
    <dbReference type="NCBI Taxonomy" id="1419723"/>
    <lineage>
        <taxon>Bacteria</taxon>
        <taxon>Pseudomonadati</taxon>
        <taxon>Pseudomonadota</taxon>
        <taxon>Alphaproteobacteria</taxon>
        <taxon>Rhodospirillales</taxon>
        <taxon>Rhodovibrionaceae</taxon>
        <taxon>Fodinicurvata</taxon>
    </lineage>
</organism>
<feature type="compositionally biased region" description="Low complexity" evidence="5">
    <location>
        <begin position="82"/>
        <end position="98"/>
    </location>
</feature>
<keyword evidence="2 6" id="KW-0812">Transmembrane</keyword>
<dbReference type="Gene3D" id="2.40.50.140">
    <property type="entry name" value="Nucleic acid-binding proteins"/>
    <property type="match status" value="1"/>
</dbReference>
<dbReference type="Pfam" id="PF24961">
    <property type="entry name" value="NfeD_membrane"/>
    <property type="match status" value="1"/>
</dbReference>
<feature type="transmembrane region" description="Helical" evidence="6">
    <location>
        <begin position="214"/>
        <end position="237"/>
    </location>
</feature>
<dbReference type="EMBL" id="JBHSCW010000003">
    <property type="protein sequence ID" value="MFC4351182.1"/>
    <property type="molecule type" value="Genomic_DNA"/>
</dbReference>
<dbReference type="InterPro" id="IPR052165">
    <property type="entry name" value="Membrane_assoc_protease"/>
</dbReference>
<feature type="transmembrane region" description="Helical" evidence="6">
    <location>
        <begin position="291"/>
        <end position="310"/>
    </location>
</feature>
<feature type="compositionally biased region" description="Acidic residues" evidence="5">
    <location>
        <begin position="99"/>
        <end position="109"/>
    </location>
</feature>
<feature type="domain" description="NfeD integral membrane" evidence="8">
    <location>
        <begin position="223"/>
        <end position="339"/>
    </location>
</feature>
<dbReference type="InterPro" id="IPR002810">
    <property type="entry name" value="NfeD-like_C"/>
</dbReference>
<dbReference type="Pfam" id="PF01957">
    <property type="entry name" value="NfeD"/>
    <property type="match status" value="1"/>
</dbReference>
<evidence type="ECO:0000256" key="3">
    <source>
        <dbReference type="ARBA" id="ARBA00022989"/>
    </source>
</evidence>
<evidence type="ECO:0000259" key="8">
    <source>
        <dbReference type="Pfam" id="PF24961"/>
    </source>
</evidence>
<keyword evidence="4 6" id="KW-0472">Membrane</keyword>
<dbReference type="InterPro" id="IPR012340">
    <property type="entry name" value="NA-bd_OB-fold"/>
</dbReference>
<keyword evidence="11" id="KW-1185">Reference proteome</keyword>
<dbReference type="InterPro" id="IPR056739">
    <property type="entry name" value="NfeD_membrane"/>
</dbReference>
<evidence type="ECO:0000259" key="9">
    <source>
        <dbReference type="Pfam" id="PF25145"/>
    </source>
</evidence>
<evidence type="ECO:0000313" key="10">
    <source>
        <dbReference type="EMBL" id="MFC4351182.1"/>
    </source>
</evidence>
<feature type="transmembrane region" description="Helical" evidence="6">
    <location>
        <begin position="249"/>
        <end position="279"/>
    </location>
</feature>
<comment type="subcellular location">
    <subcellularLocation>
        <location evidence="1">Membrane</location>
        <topology evidence="1">Multi-pass membrane protein</topology>
    </subcellularLocation>
</comment>
<dbReference type="SUPFAM" id="SSF141322">
    <property type="entry name" value="NfeD domain-like"/>
    <property type="match status" value="1"/>
</dbReference>
<evidence type="ECO:0000259" key="7">
    <source>
        <dbReference type="Pfam" id="PF01957"/>
    </source>
</evidence>
<gene>
    <name evidence="10" type="ORF">ACFOW6_06445</name>
</gene>
<protein>
    <submittedName>
        <fullName evidence="10">Nodulation protein NfeD</fullName>
    </submittedName>
</protein>
<dbReference type="Gene3D" id="3.90.226.10">
    <property type="entry name" value="2-enoyl-CoA Hydratase, Chain A, domain 1"/>
    <property type="match status" value="1"/>
</dbReference>
<reference evidence="11" key="1">
    <citation type="journal article" date="2019" name="Int. J. Syst. Evol. Microbiol.">
        <title>The Global Catalogue of Microorganisms (GCM) 10K type strain sequencing project: providing services to taxonomists for standard genome sequencing and annotation.</title>
        <authorList>
            <consortium name="The Broad Institute Genomics Platform"/>
            <consortium name="The Broad Institute Genome Sequencing Center for Infectious Disease"/>
            <person name="Wu L."/>
            <person name="Ma J."/>
        </authorList>
    </citation>
    <scope>NUCLEOTIDE SEQUENCE [LARGE SCALE GENOMIC DNA]</scope>
    <source>
        <strain evidence="11">CECT 8472</strain>
    </source>
</reference>
<evidence type="ECO:0000256" key="5">
    <source>
        <dbReference type="SAM" id="MobiDB-lite"/>
    </source>
</evidence>
<feature type="region of interest" description="Disordered" evidence="5">
    <location>
        <begin position="82"/>
        <end position="118"/>
    </location>
</feature>
<feature type="transmembrane region" description="Helical" evidence="6">
    <location>
        <begin position="322"/>
        <end position="343"/>
    </location>
</feature>
<evidence type="ECO:0000256" key="4">
    <source>
        <dbReference type="ARBA" id="ARBA00023136"/>
    </source>
</evidence>
<dbReference type="CDD" id="cd07020">
    <property type="entry name" value="Clp_protease_NfeD_1"/>
    <property type="match status" value="1"/>
</dbReference>
<sequence length="414" mass="44031">MARERDAELMVLRLDTPGGLDGSMRDMIQEILNSPVPVAVYVAPSGARAASAGTYILYAAHVAAMAPGTNLGAATPIKMGGLPIPGTGSGGSEEQQASEGEEAETDEENGQPASEELDTASVKAMEDAVAYIRALAKLRGRNADWAERAVRQAASLSNSEALEENVIDIEARSLESLLEQIDGKFVALPDDRRTRLSTSDVEIEEIQPDWRTELLAIITNPNLTLILLMLGVYGLIFEFMNPGMFFPGIVGAICLLLGLYSVAVLPVNLTGFALLLLGLALMVGEAFAPSFGALGIGGVVAFVLGGTLLFDSDMPGYEISPWTLGIMTTISVLLLIIILRMAVASHRKPVKAGAEEMIGQHGEVLKWTGNKGYVFVHGERWKAVAEESLKKGQAVEVVSLDGLTIKVRPVDADT</sequence>
<dbReference type="SUPFAM" id="SSF52096">
    <property type="entry name" value="ClpP/crotonase"/>
    <property type="match status" value="1"/>
</dbReference>
<evidence type="ECO:0000256" key="6">
    <source>
        <dbReference type="SAM" id="Phobius"/>
    </source>
</evidence>
<feature type="domain" description="NfeD1b N-terminal" evidence="9">
    <location>
        <begin position="2"/>
        <end position="81"/>
    </location>
</feature>
<comment type="caution">
    <text evidence="10">The sequence shown here is derived from an EMBL/GenBank/DDBJ whole genome shotgun (WGS) entry which is preliminary data.</text>
</comment>
<evidence type="ECO:0000256" key="1">
    <source>
        <dbReference type="ARBA" id="ARBA00004141"/>
    </source>
</evidence>
<dbReference type="InterPro" id="IPR056738">
    <property type="entry name" value="NfeD1b_N"/>
</dbReference>
<keyword evidence="3 6" id="KW-1133">Transmembrane helix</keyword>